<sequence>MNLNDVIRTAIAPALAILPYQMDTGEARVMLLSIGLQESRFTWRQQMGGGPARGFWQCEQGTQASRGGVWGFYLHPSSRYWMSVLCKARGVSFDAASIYSALDRDDVLAAGVARLGLFTDPKSLPAIDDITGSWNLYQRVWRPGKPKPDSWPVLHAQAVAAVTGEKA</sequence>
<evidence type="ECO:0000313" key="1">
    <source>
        <dbReference type="EMBL" id="SAK71346.1"/>
    </source>
</evidence>
<dbReference type="EMBL" id="FCOE02000011">
    <property type="protein sequence ID" value="SAK71346.1"/>
    <property type="molecule type" value="Genomic_DNA"/>
</dbReference>
<dbReference type="RefSeq" id="WP_061176247.1">
    <property type="nucleotide sequence ID" value="NZ_FCOE02000011.1"/>
</dbReference>
<dbReference type="AlphaFoldDB" id="A0A158BNN7"/>
<comment type="caution">
    <text evidence="1">The sequence shown here is derived from an EMBL/GenBank/DDBJ whole genome shotgun (WGS) entry which is preliminary data.</text>
</comment>
<proteinExistence type="predicted"/>
<name>A0A158BNN7_9BURK</name>
<dbReference type="OrthoDB" id="7270370at2"/>
<protein>
    <submittedName>
        <fullName evidence="1">Uncharacterized protein</fullName>
    </submittedName>
</protein>
<keyword evidence="2" id="KW-1185">Reference proteome</keyword>
<dbReference type="STRING" id="1777141.AWB80_03809"/>
<dbReference type="Proteomes" id="UP000054911">
    <property type="component" value="Unassembled WGS sequence"/>
</dbReference>
<organism evidence="1 2">
    <name type="scientific">Caballeronia pedi</name>
    <dbReference type="NCBI Taxonomy" id="1777141"/>
    <lineage>
        <taxon>Bacteria</taxon>
        <taxon>Pseudomonadati</taxon>
        <taxon>Pseudomonadota</taxon>
        <taxon>Betaproteobacteria</taxon>
        <taxon>Burkholderiales</taxon>
        <taxon>Burkholderiaceae</taxon>
        <taxon>Caballeronia</taxon>
    </lineage>
</organism>
<reference evidence="1" key="1">
    <citation type="submission" date="2016-01" db="EMBL/GenBank/DDBJ databases">
        <authorList>
            <person name="Peeters C."/>
        </authorList>
    </citation>
    <scope>NUCLEOTIDE SEQUENCE [LARGE SCALE GENOMIC DNA]</scope>
    <source>
        <strain evidence="1">LMG 29323</strain>
    </source>
</reference>
<gene>
    <name evidence="1" type="ORF">AWB80_03809</name>
</gene>
<accession>A0A158BNN7</accession>
<evidence type="ECO:0000313" key="2">
    <source>
        <dbReference type="Proteomes" id="UP000054911"/>
    </source>
</evidence>